<feature type="transmembrane region" description="Helical" evidence="1">
    <location>
        <begin position="20"/>
        <end position="37"/>
    </location>
</feature>
<protein>
    <submittedName>
        <fullName evidence="2">Uncharacterized protein</fullName>
    </submittedName>
</protein>
<evidence type="ECO:0000256" key="1">
    <source>
        <dbReference type="SAM" id="Phobius"/>
    </source>
</evidence>
<accession>A0AA90Z142</accession>
<dbReference type="EMBL" id="WVRA01000003">
    <property type="protein sequence ID" value="NOE18831.1"/>
    <property type="molecule type" value="Genomic_DNA"/>
</dbReference>
<dbReference type="Proteomes" id="UP000597886">
    <property type="component" value="Unassembled WGS sequence"/>
</dbReference>
<keyword evidence="1" id="KW-0812">Transmembrane</keyword>
<gene>
    <name evidence="2" type="ORF">GS634_11935</name>
</gene>
<dbReference type="AlphaFoldDB" id="A0AA90Z142"/>
<keyword evidence="1" id="KW-0472">Membrane</keyword>
<reference evidence="2" key="1">
    <citation type="submission" date="2019-12" db="EMBL/GenBank/DDBJ databases">
        <title>Ruegeria JWLKs population differentiation of coral mucus and skeleton niches.</title>
        <authorList>
            <person name="Luo D."/>
        </authorList>
    </citation>
    <scope>NUCLEOTIDE SEQUENCE</scope>
    <source>
        <strain evidence="2">HKCCD6181</strain>
    </source>
</reference>
<feature type="transmembrane region" description="Helical" evidence="1">
    <location>
        <begin position="96"/>
        <end position="116"/>
    </location>
</feature>
<organism evidence="2 3">
    <name type="scientific">Ruegeria atlantica</name>
    <dbReference type="NCBI Taxonomy" id="81569"/>
    <lineage>
        <taxon>Bacteria</taxon>
        <taxon>Pseudomonadati</taxon>
        <taxon>Pseudomonadota</taxon>
        <taxon>Alphaproteobacteria</taxon>
        <taxon>Rhodobacterales</taxon>
        <taxon>Roseobacteraceae</taxon>
        <taxon>Ruegeria</taxon>
    </lineage>
</organism>
<comment type="caution">
    <text evidence="2">The sequence shown here is derived from an EMBL/GenBank/DDBJ whole genome shotgun (WGS) entry which is preliminary data.</text>
</comment>
<proteinExistence type="predicted"/>
<dbReference type="RefSeq" id="WP_171330234.1">
    <property type="nucleotide sequence ID" value="NZ_WVRA01000003.1"/>
</dbReference>
<keyword evidence="1" id="KW-1133">Transmembrane helix</keyword>
<feature type="transmembrane region" description="Helical" evidence="1">
    <location>
        <begin position="43"/>
        <end position="65"/>
    </location>
</feature>
<sequence>MDPQLRSEISMRRLDHYYDIMRTSIFAYVAIAAVIGFGAEGVALPLIVLVLVITTYGVLAGKTALEDVENLRGDMTEEFAQTSFAQGLKARNLKGLILTSNVLLSLIGLSELIAIVF</sequence>
<evidence type="ECO:0000313" key="3">
    <source>
        <dbReference type="Proteomes" id="UP000597886"/>
    </source>
</evidence>
<name>A0AA90Z142_9RHOB</name>
<evidence type="ECO:0000313" key="2">
    <source>
        <dbReference type="EMBL" id="NOE18831.1"/>
    </source>
</evidence>